<dbReference type="InterPro" id="IPR027417">
    <property type="entry name" value="P-loop_NTPase"/>
</dbReference>
<evidence type="ECO:0000259" key="1">
    <source>
        <dbReference type="Pfam" id="PF09848"/>
    </source>
</evidence>
<reference evidence="2 3" key="1">
    <citation type="submission" date="2019-09" db="EMBL/GenBank/DDBJ databases">
        <title>Acinetobacter sp. C16S1 isolated from saline soil.</title>
        <authorList>
            <person name="Xu L."/>
            <person name="Sun J.-Q."/>
        </authorList>
    </citation>
    <scope>NUCLEOTIDE SEQUENCE [LARGE SCALE GENOMIC DNA]</scope>
    <source>
        <strain evidence="2 3">C16S1</strain>
    </source>
</reference>
<dbReference type="Gene3D" id="3.40.50.300">
    <property type="entry name" value="P-loop containing nucleotide triphosphate hydrolases"/>
    <property type="match status" value="1"/>
</dbReference>
<dbReference type="AlphaFoldDB" id="A0A5P1UNY9"/>
<gene>
    <name evidence="2" type="ORF">F2A31_02515</name>
</gene>
<dbReference type="InterPro" id="IPR018647">
    <property type="entry name" value="SLFN_3-like_DNA/RNA_helicase"/>
</dbReference>
<dbReference type="RefSeq" id="WP_150025023.1">
    <property type="nucleotide sequence ID" value="NZ_CP043909.1"/>
</dbReference>
<proteinExistence type="predicted"/>
<keyword evidence="3" id="KW-1185">Reference proteome</keyword>
<evidence type="ECO:0000313" key="2">
    <source>
        <dbReference type="EMBL" id="QER38629.1"/>
    </source>
</evidence>
<dbReference type="SUPFAM" id="SSF52540">
    <property type="entry name" value="P-loop containing nucleoside triphosphate hydrolases"/>
    <property type="match status" value="1"/>
</dbReference>
<protein>
    <submittedName>
        <fullName evidence="2">DUF2075 domain-containing protein</fullName>
    </submittedName>
</protein>
<name>A0A5P1UNY9_9GAMM</name>
<feature type="domain" description="Schlafen group 3-like DNA/RNA helicase" evidence="1">
    <location>
        <begin position="233"/>
        <end position="626"/>
    </location>
</feature>
<dbReference type="Proteomes" id="UP000325177">
    <property type="component" value="Chromosome"/>
</dbReference>
<sequence>MNTSYYQGSIDSFLNENKNTIFGQLARHHQHDLEDLQKKAWLEQIEFLQQELKDVCGHLYFEFSIPRMGKRVDNILIINNLIFVIEFKVGDKNYSNYAQNQTIDYCLDLQNFHEGSHNKTIIPILISTNAPSTTSQIDSSLDLTGCILCNKENFKVTLIRILDQIKVKESLNIETWENSIYKPTPTIIEAAQALYKGHNVKEISRSDAGAINLSNTSILMNQIIEDSKTNHKKSICFLTGVPGAGKTLAGLNIANERLKADESEHSVFLSGNGPLVDVLREALTRDSVESTKKSGQKISRTEAERKAKAFIQNIHHFRDDNLRTSHAPIEKVVVFDEAQRAWQKEQVSKFMQQKKGIPNFDMSEPEYLISVMNRHDDWCTIICLIGGGQEINTGEAGVSEWIESLKTKYQAWDIYYSDKILAEPNTYLNDLDLANWVREHGHQRSDLHLSTSVRSFRSEKVASLIQSILDNQNDQASKIYQEIKYNYPIKVTRDLAKAKIWLRNQARGTERIGLIASSGAKRLKAEGIYVKNDISPTNWFLNTQDDTRSSYYLEDIATEFDIQGLEIDYTCVSWDINLYYENGWQFQSFKGSKWQNIKKDATKSYLLNAYRVLLTRARQGMVIFIPAVDGKDPTRPQKHYDSIYNYLISCGLDIL</sequence>
<accession>A0A5P1UNY9</accession>
<dbReference type="Pfam" id="PF09848">
    <property type="entry name" value="SLFN-g3_helicase"/>
    <property type="match status" value="1"/>
</dbReference>
<organism evidence="2 3">
    <name type="scientific">Acinetobacter suaedae</name>
    <dbReference type="NCBI Taxonomy" id="2609668"/>
    <lineage>
        <taxon>Bacteria</taxon>
        <taxon>Pseudomonadati</taxon>
        <taxon>Pseudomonadota</taxon>
        <taxon>Gammaproteobacteria</taxon>
        <taxon>Moraxellales</taxon>
        <taxon>Moraxellaceae</taxon>
        <taxon>Acinetobacter</taxon>
    </lineage>
</organism>
<evidence type="ECO:0000313" key="3">
    <source>
        <dbReference type="Proteomes" id="UP000325177"/>
    </source>
</evidence>
<dbReference type="EMBL" id="CP043909">
    <property type="protein sequence ID" value="QER38629.1"/>
    <property type="molecule type" value="Genomic_DNA"/>
</dbReference>
<dbReference type="KEGG" id="asue:F2A31_02515"/>